<organism evidence="2">
    <name type="scientific">Rhodanobacter sp. FW102-FHT14D07</name>
    <dbReference type="NCBI Taxonomy" id="3351462"/>
    <lineage>
        <taxon>Bacteria</taxon>
        <taxon>Pseudomonadati</taxon>
        <taxon>Pseudomonadota</taxon>
        <taxon>Gammaproteobacteria</taxon>
        <taxon>Lysobacterales</taxon>
        <taxon>Rhodanobacteraceae</taxon>
        <taxon>Rhodanobacter</taxon>
    </lineage>
</organism>
<reference evidence="2" key="1">
    <citation type="submission" date="2024-10" db="EMBL/GenBank/DDBJ databases">
        <authorList>
            <person name="Lesea H.P."/>
            <person name="Kuehl J.V."/>
            <person name="Chandonia J.-M."/>
        </authorList>
    </citation>
    <scope>NUCLEOTIDE SEQUENCE</scope>
    <source>
        <strain evidence="2">FW102-FHT14D07</strain>
    </source>
</reference>
<dbReference type="RefSeq" id="WP_395119503.1">
    <property type="nucleotide sequence ID" value="NZ_CP170721.1"/>
</dbReference>
<name>A0AB74UVF0_9GAMM</name>
<gene>
    <name evidence="2" type="ORF">ACFYG5_03960</name>
</gene>
<evidence type="ECO:0000256" key="1">
    <source>
        <dbReference type="SAM" id="MobiDB-lite"/>
    </source>
</evidence>
<accession>A0AB74UVF0</accession>
<dbReference type="AlphaFoldDB" id="A0AB74UVF0"/>
<proteinExistence type="predicted"/>
<sequence>MTIWEIANDSIDKASMLVATESDRANLHFWDQFGGDGSPIHWSKPPKLQPFTDKKRSKPKPRVDISPFRPGSLALNARARDALGEFLGQFGQLLEIDVLGEVEYYYNITNVIDCIDHDRSNVLPGGFIKKPVFKDSAIPTQAAIFKDATHRSSIYVNDAAKSELEKRIAESGITGMSFRKA</sequence>
<protein>
    <submittedName>
        <fullName evidence="2">Uncharacterized protein</fullName>
    </submittedName>
</protein>
<dbReference type="EMBL" id="CP170721">
    <property type="protein sequence ID" value="XIA19307.1"/>
    <property type="molecule type" value="Genomic_DNA"/>
</dbReference>
<feature type="region of interest" description="Disordered" evidence="1">
    <location>
        <begin position="44"/>
        <end position="63"/>
    </location>
</feature>
<evidence type="ECO:0000313" key="2">
    <source>
        <dbReference type="EMBL" id="XIA19307.1"/>
    </source>
</evidence>